<dbReference type="FunFam" id="3.90.640.10:FF:000040">
    <property type="entry name" value="Actin-like protein ARP6"/>
    <property type="match status" value="1"/>
</dbReference>
<keyword evidence="7" id="KW-0805">Transcription regulation</keyword>
<dbReference type="Gene3D" id="3.30.420.40">
    <property type="match status" value="2"/>
</dbReference>
<keyword evidence="14" id="KW-1185">Reference proteome</keyword>
<dbReference type="CDD" id="cd10210">
    <property type="entry name" value="ASKHA_NBD_Arp6"/>
    <property type="match status" value="1"/>
</dbReference>
<dbReference type="GO" id="GO:0005634">
    <property type="term" value="C:nucleus"/>
    <property type="evidence" value="ECO:0007669"/>
    <property type="project" value="UniProtKB-SubCell"/>
</dbReference>
<dbReference type="AlphaFoldDB" id="A0A1G4KIH1"/>
<name>A0A1G4KIH1_9SACH</name>
<evidence type="ECO:0000256" key="6">
    <source>
        <dbReference type="ARBA" id="ARBA00022853"/>
    </source>
</evidence>
<evidence type="ECO:0000256" key="11">
    <source>
        <dbReference type="ARBA" id="ARBA00025222"/>
    </source>
</evidence>
<comment type="function">
    <text evidence="11">Component of the SWR1 complex which mediates the ATP-dependent exchange of histone H2A for the H2A variant HZT1 leading to transcriptional regulation of selected genes by chromatin remodeling. Involved in chromosome stability.</text>
</comment>
<evidence type="ECO:0000256" key="3">
    <source>
        <dbReference type="ARBA" id="ARBA00005665"/>
    </source>
</evidence>
<evidence type="ECO:0000256" key="2">
    <source>
        <dbReference type="ARBA" id="ARBA00004496"/>
    </source>
</evidence>
<sequence length="417" mass="48308">MSEETIILDNGSFEIKFGLRGQKEPYRALNCLTKDKYGNYHLSNQVRSLKDISSVTIRRPHELGQLTSWELEHHIWDYCFFNPDEFGGWQLGKTKDKHLIATETCMTIPELSKNMDQVVFEEYEFGSLFKAPTAAFVPFNHQSDEMSYFSAKEDFPETELAPASEYNDFQLVVDSGFNCTWIVPIIKGIPYYKAVKRLDIGGRFLNGLLKETLSFRHYNVMDETLLVNNIKQHCIFVSPVSYFDSFQNRLRTSKEYVLPDFHTSFQGYLRKRGQELPENSQTITLQDELFSVPETFFHPEVASLTNPGLIETILESISMVPETIRPLMVGNIALIGGNFNIPNFPERLLTELQRQCPTDWSCRGMVPSGDKALYGWESMCQFANTDAYVRARFTREEYNEHGADWCTRNRFGYMKWM</sequence>
<keyword evidence="9" id="KW-0804">Transcription</keyword>
<dbReference type="EMBL" id="LT598468">
    <property type="protein sequence ID" value="SCV04357.1"/>
    <property type="molecule type" value="Genomic_DNA"/>
</dbReference>
<gene>
    <name evidence="13" type="ORF">LAMI_0H15478G</name>
</gene>
<protein>
    <recommendedName>
        <fullName evidence="4">Actin-like protein ARP6</fullName>
    </recommendedName>
    <alternativeName>
        <fullName evidence="12">Actin-like protein arp6</fullName>
    </alternativeName>
</protein>
<organism evidence="13 14">
    <name type="scientific">Lachancea mirantina</name>
    <dbReference type="NCBI Taxonomy" id="1230905"/>
    <lineage>
        <taxon>Eukaryota</taxon>
        <taxon>Fungi</taxon>
        <taxon>Dikarya</taxon>
        <taxon>Ascomycota</taxon>
        <taxon>Saccharomycotina</taxon>
        <taxon>Saccharomycetes</taxon>
        <taxon>Saccharomycetales</taxon>
        <taxon>Saccharomycetaceae</taxon>
        <taxon>Lachancea</taxon>
    </lineage>
</organism>
<accession>A0A1G4KIH1</accession>
<evidence type="ECO:0000256" key="1">
    <source>
        <dbReference type="ARBA" id="ARBA00004123"/>
    </source>
</evidence>
<proteinExistence type="inferred from homology"/>
<dbReference type="SUPFAM" id="SSF53067">
    <property type="entry name" value="Actin-like ATPase domain"/>
    <property type="match status" value="2"/>
</dbReference>
<reference evidence="14" key="1">
    <citation type="submission" date="2016-03" db="EMBL/GenBank/DDBJ databases">
        <authorList>
            <person name="Devillers H."/>
        </authorList>
    </citation>
    <scope>NUCLEOTIDE SEQUENCE [LARGE SCALE GENOMIC DNA]</scope>
</reference>
<evidence type="ECO:0000313" key="14">
    <source>
        <dbReference type="Proteomes" id="UP000191024"/>
    </source>
</evidence>
<dbReference type="Gene3D" id="3.90.640.10">
    <property type="entry name" value="Actin, Chain A, domain 4"/>
    <property type="match status" value="1"/>
</dbReference>
<evidence type="ECO:0000256" key="4">
    <source>
        <dbReference type="ARBA" id="ARBA00018633"/>
    </source>
</evidence>
<dbReference type="GO" id="GO:0005737">
    <property type="term" value="C:cytoplasm"/>
    <property type="evidence" value="ECO:0007669"/>
    <property type="project" value="UniProtKB-SubCell"/>
</dbReference>
<evidence type="ECO:0000256" key="9">
    <source>
        <dbReference type="ARBA" id="ARBA00023163"/>
    </source>
</evidence>
<dbReference type="PANTHER" id="PTHR11937">
    <property type="entry name" value="ACTIN"/>
    <property type="match status" value="1"/>
</dbReference>
<dbReference type="STRING" id="1230905.A0A1G4KIH1"/>
<evidence type="ECO:0000256" key="10">
    <source>
        <dbReference type="ARBA" id="ARBA00023242"/>
    </source>
</evidence>
<dbReference type="InterPro" id="IPR043129">
    <property type="entry name" value="ATPase_NBD"/>
</dbReference>
<evidence type="ECO:0000256" key="7">
    <source>
        <dbReference type="ARBA" id="ARBA00023015"/>
    </source>
</evidence>
<keyword evidence="6" id="KW-0156">Chromatin regulator</keyword>
<evidence type="ECO:0000256" key="5">
    <source>
        <dbReference type="ARBA" id="ARBA00022490"/>
    </source>
</evidence>
<evidence type="ECO:0000256" key="8">
    <source>
        <dbReference type="ARBA" id="ARBA00023159"/>
    </source>
</evidence>
<evidence type="ECO:0000256" key="12">
    <source>
        <dbReference type="ARBA" id="ARBA00073820"/>
    </source>
</evidence>
<keyword evidence="5" id="KW-0963">Cytoplasm</keyword>
<dbReference type="SMART" id="SM00268">
    <property type="entry name" value="ACTIN"/>
    <property type="match status" value="1"/>
</dbReference>
<keyword evidence="10" id="KW-0539">Nucleus</keyword>
<dbReference type="OrthoDB" id="6220758at2759"/>
<comment type="similarity">
    <text evidence="3">Belongs to the actin family. ARP6 subfamily.</text>
</comment>
<dbReference type="Pfam" id="PF00022">
    <property type="entry name" value="Actin"/>
    <property type="match status" value="1"/>
</dbReference>
<evidence type="ECO:0000313" key="13">
    <source>
        <dbReference type="EMBL" id="SCV04357.1"/>
    </source>
</evidence>
<comment type="subcellular location">
    <subcellularLocation>
        <location evidence="2">Cytoplasm</location>
    </subcellularLocation>
    <subcellularLocation>
        <location evidence="1">Nucleus</location>
    </subcellularLocation>
</comment>
<dbReference type="InterPro" id="IPR004000">
    <property type="entry name" value="Actin"/>
</dbReference>
<keyword evidence="8" id="KW-0010">Activator</keyword>
<dbReference type="Proteomes" id="UP000191024">
    <property type="component" value="Chromosome H"/>
</dbReference>
<dbReference type="GO" id="GO:0006325">
    <property type="term" value="P:chromatin organization"/>
    <property type="evidence" value="ECO:0007669"/>
    <property type="project" value="UniProtKB-KW"/>
</dbReference>